<dbReference type="InterPro" id="IPR002197">
    <property type="entry name" value="HTH_Fis"/>
</dbReference>
<keyword evidence="1" id="KW-0547">Nucleotide-binding</keyword>
<feature type="domain" description="Sigma-54 factor interaction" evidence="6">
    <location>
        <begin position="140"/>
        <end position="369"/>
    </location>
</feature>
<dbReference type="InterPro" id="IPR035965">
    <property type="entry name" value="PAS-like_dom_sf"/>
</dbReference>
<dbReference type="SUPFAM" id="SSF46689">
    <property type="entry name" value="Homeodomain-like"/>
    <property type="match status" value="1"/>
</dbReference>
<dbReference type="InterPro" id="IPR000014">
    <property type="entry name" value="PAS"/>
</dbReference>
<dbReference type="InterPro" id="IPR025943">
    <property type="entry name" value="Sigma_54_int_dom_ATP-bd_2"/>
</dbReference>
<dbReference type="SMART" id="SM00091">
    <property type="entry name" value="PAS"/>
    <property type="match status" value="1"/>
</dbReference>
<dbReference type="Gene3D" id="3.40.50.300">
    <property type="entry name" value="P-loop containing nucleotide triphosphate hydrolases"/>
    <property type="match status" value="1"/>
</dbReference>
<reference evidence="8" key="1">
    <citation type="submission" date="2018-06" db="EMBL/GenBank/DDBJ databases">
        <authorList>
            <person name="Zhirakovskaya E."/>
        </authorList>
    </citation>
    <scope>NUCLEOTIDE SEQUENCE</scope>
</reference>
<dbReference type="SUPFAM" id="SSF52540">
    <property type="entry name" value="P-loop containing nucleoside triphosphate hydrolases"/>
    <property type="match status" value="1"/>
</dbReference>
<dbReference type="Gene3D" id="1.10.10.60">
    <property type="entry name" value="Homeodomain-like"/>
    <property type="match status" value="1"/>
</dbReference>
<dbReference type="Pfam" id="PF00989">
    <property type="entry name" value="PAS"/>
    <property type="match status" value="1"/>
</dbReference>
<dbReference type="PROSITE" id="PS00676">
    <property type="entry name" value="SIGMA54_INTERACT_2"/>
    <property type="match status" value="1"/>
</dbReference>
<dbReference type="PROSITE" id="PS50112">
    <property type="entry name" value="PAS"/>
    <property type="match status" value="1"/>
</dbReference>
<dbReference type="CDD" id="cd00130">
    <property type="entry name" value="PAS"/>
    <property type="match status" value="1"/>
</dbReference>
<dbReference type="InterPro" id="IPR013767">
    <property type="entry name" value="PAS_fold"/>
</dbReference>
<dbReference type="InterPro" id="IPR058031">
    <property type="entry name" value="AAA_lid_NorR"/>
</dbReference>
<dbReference type="GO" id="GO:0006355">
    <property type="term" value="P:regulation of DNA-templated transcription"/>
    <property type="evidence" value="ECO:0007669"/>
    <property type="project" value="InterPro"/>
</dbReference>
<dbReference type="Gene3D" id="1.10.8.60">
    <property type="match status" value="1"/>
</dbReference>
<name>A0A3B0US90_9ZZZZ</name>
<dbReference type="PANTHER" id="PTHR32071:SF113">
    <property type="entry name" value="ALGINATE BIOSYNTHESIS TRANSCRIPTIONAL REGULATORY PROTEIN ALGB"/>
    <property type="match status" value="1"/>
</dbReference>
<dbReference type="PANTHER" id="PTHR32071">
    <property type="entry name" value="TRANSCRIPTIONAL REGULATORY PROTEIN"/>
    <property type="match status" value="1"/>
</dbReference>
<keyword evidence="4" id="KW-0238">DNA-binding</keyword>
<proteinExistence type="predicted"/>
<dbReference type="PROSITE" id="PS00675">
    <property type="entry name" value="SIGMA54_INTERACT_1"/>
    <property type="match status" value="1"/>
</dbReference>
<evidence type="ECO:0000313" key="8">
    <source>
        <dbReference type="EMBL" id="VAW33971.1"/>
    </source>
</evidence>
<dbReference type="GO" id="GO:0005524">
    <property type="term" value="F:ATP binding"/>
    <property type="evidence" value="ECO:0007669"/>
    <property type="project" value="UniProtKB-KW"/>
</dbReference>
<dbReference type="GO" id="GO:0043565">
    <property type="term" value="F:sequence-specific DNA binding"/>
    <property type="evidence" value="ECO:0007669"/>
    <property type="project" value="InterPro"/>
</dbReference>
<evidence type="ECO:0000259" key="7">
    <source>
        <dbReference type="PROSITE" id="PS50112"/>
    </source>
</evidence>
<dbReference type="PROSITE" id="PS00688">
    <property type="entry name" value="SIGMA54_INTERACT_3"/>
    <property type="match status" value="1"/>
</dbReference>
<sequence length="456" mass="50771">MTSTNDMPKLREKLILNSIADGVFTVDRNWRITSFNRAAETITGWSEDEAIGKSCSEIFHASICGKSCAIAESLYSGRAISNRSITIVNRQGEKIPISISASPLADHEGNIIGGVETFRDLATLNTLHRQPIQGHNHAGIISKNPAMQRLFTVIPEIARSPSTVLILGESGTGKELIAQALYHDSERNDRPFVTVNCGALPETLLESELFGYKAGAFTDARTDKEGRFAAAAGGTLFLDEIGDIPPGVQVKLLRVLQEKVYEPLGSNLPVEADVRIITATNRDLQAMVRKGTFRDDLFYRLNVVKIQLPPLRERKEDIPLLIDYFIKRFRVRQGKDIVGISAPALDILMRHRFPGNIRELENIIEYAFILCEGGYILPRHLPEPFTGKNGGKEAAQPDKKNEGRTLEEIEKQAISLALERNQWKKQATCLELNISKDTLRRKIDKYGLGRSVNNDL</sequence>
<gene>
    <name evidence="8" type="ORF">MNBD_DELTA04-1404</name>
</gene>
<dbReference type="InterPro" id="IPR003593">
    <property type="entry name" value="AAA+_ATPase"/>
</dbReference>
<dbReference type="InterPro" id="IPR027417">
    <property type="entry name" value="P-loop_NTPase"/>
</dbReference>
<keyword evidence="2" id="KW-0067">ATP-binding</keyword>
<dbReference type="NCBIfam" id="TIGR00229">
    <property type="entry name" value="sensory_box"/>
    <property type="match status" value="1"/>
</dbReference>
<evidence type="ECO:0000256" key="1">
    <source>
        <dbReference type="ARBA" id="ARBA00022741"/>
    </source>
</evidence>
<dbReference type="SMART" id="SM00382">
    <property type="entry name" value="AAA"/>
    <property type="match status" value="1"/>
</dbReference>
<dbReference type="FunFam" id="3.40.50.300:FF:000006">
    <property type="entry name" value="DNA-binding transcriptional regulator NtrC"/>
    <property type="match status" value="1"/>
</dbReference>
<evidence type="ECO:0000256" key="2">
    <source>
        <dbReference type="ARBA" id="ARBA00022840"/>
    </source>
</evidence>
<dbReference type="SUPFAM" id="SSF55785">
    <property type="entry name" value="PYP-like sensor domain (PAS domain)"/>
    <property type="match status" value="1"/>
</dbReference>
<dbReference type="Pfam" id="PF25601">
    <property type="entry name" value="AAA_lid_14"/>
    <property type="match status" value="1"/>
</dbReference>
<dbReference type="Gene3D" id="3.30.450.20">
    <property type="entry name" value="PAS domain"/>
    <property type="match status" value="1"/>
</dbReference>
<dbReference type="Pfam" id="PF00158">
    <property type="entry name" value="Sigma54_activat"/>
    <property type="match status" value="1"/>
</dbReference>
<evidence type="ECO:0000256" key="3">
    <source>
        <dbReference type="ARBA" id="ARBA00023015"/>
    </source>
</evidence>
<dbReference type="InterPro" id="IPR002078">
    <property type="entry name" value="Sigma_54_int"/>
</dbReference>
<accession>A0A3B0US90</accession>
<keyword evidence="3" id="KW-0805">Transcription regulation</keyword>
<dbReference type="PROSITE" id="PS50045">
    <property type="entry name" value="SIGMA54_INTERACT_4"/>
    <property type="match status" value="1"/>
</dbReference>
<dbReference type="AlphaFoldDB" id="A0A3B0US90"/>
<dbReference type="InterPro" id="IPR009057">
    <property type="entry name" value="Homeodomain-like_sf"/>
</dbReference>
<dbReference type="Pfam" id="PF02954">
    <property type="entry name" value="HTH_8"/>
    <property type="match status" value="1"/>
</dbReference>
<feature type="domain" description="PAS" evidence="7">
    <location>
        <begin position="15"/>
        <end position="60"/>
    </location>
</feature>
<evidence type="ECO:0000256" key="4">
    <source>
        <dbReference type="ARBA" id="ARBA00023125"/>
    </source>
</evidence>
<dbReference type="EMBL" id="UOEY01000001">
    <property type="protein sequence ID" value="VAW33971.1"/>
    <property type="molecule type" value="Genomic_DNA"/>
</dbReference>
<dbReference type="InterPro" id="IPR025662">
    <property type="entry name" value="Sigma_54_int_dom_ATP-bd_1"/>
</dbReference>
<keyword evidence="5" id="KW-0804">Transcription</keyword>
<dbReference type="InterPro" id="IPR025944">
    <property type="entry name" value="Sigma_54_int_dom_CS"/>
</dbReference>
<protein>
    <submittedName>
        <fullName evidence="8">Sigma54 specific transcriptional regulator, Fis family</fullName>
    </submittedName>
</protein>
<evidence type="ECO:0000256" key="5">
    <source>
        <dbReference type="ARBA" id="ARBA00023163"/>
    </source>
</evidence>
<evidence type="ECO:0000259" key="6">
    <source>
        <dbReference type="PROSITE" id="PS50045"/>
    </source>
</evidence>
<organism evidence="8">
    <name type="scientific">hydrothermal vent metagenome</name>
    <dbReference type="NCBI Taxonomy" id="652676"/>
    <lineage>
        <taxon>unclassified sequences</taxon>
        <taxon>metagenomes</taxon>
        <taxon>ecological metagenomes</taxon>
    </lineage>
</organism>
<dbReference type="CDD" id="cd00009">
    <property type="entry name" value="AAA"/>
    <property type="match status" value="1"/>
</dbReference>